<dbReference type="RefSeq" id="WP_126008167.1">
    <property type="nucleotide sequence ID" value="NZ_CP032509.1"/>
</dbReference>
<dbReference type="SUPFAM" id="SSF53335">
    <property type="entry name" value="S-adenosyl-L-methionine-dependent methyltransferases"/>
    <property type="match status" value="1"/>
</dbReference>
<evidence type="ECO:0000259" key="1">
    <source>
        <dbReference type="Pfam" id="PF13649"/>
    </source>
</evidence>
<name>A0A3Q8XM01_9HYPH</name>
<dbReference type="GO" id="GO:0008168">
    <property type="term" value="F:methyltransferase activity"/>
    <property type="evidence" value="ECO:0007669"/>
    <property type="project" value="UniProtKB-KW"/>
</dbReference>
<dbReference type="Pfam" id="PF13649">
    <property type="entry name" value="Methyltransf_25"/>
    <property type="match status" value="1"/>
</dbReference>
<dbReference type="GO" id="GO:0032259">
    <property type="term" value="P:methylation"/>
    <property type="evidence" value="ECO:0007669"/>
    <property type="project" value="UniProtKB-KW"/>
</dbReference>
<dbReference type="InterPro" id="IPR041698">
    <property type="entry name" value="Methyltransf_25"/>
</dbReference>
<accession>A0A3Q8XM01</accession>
<evidence type="ECO:0000313" key="2">
    <source>
        <dbReference type="EMBL" id="AZN70678.1"/>
    </source>
</evidence>
<dbReference type="OrthoDB" id="7273451at2"/>
<evidence type="ECO:0000313" key="3">
    <source>
        <dbReference type="Proteomes" id="UP000268192"/>
    </source>
</evidence>
<dbReference type="EMBL" id="CP032509">
    <property type="protein sequence ID" value="AZN70678.1"/>
    <property type="molecule type" value="Genomic_DNA"/>
</dbReference>
<keyword evidence="3" id="KW-1185">Reference proteome</keyword>
<feature type="domain" description="Methyltransferase" evidence="1">
    <location>
        <begin position="47"/>
        <end position="149"/>
    </location>
</feature>
<sequence>MTEASEIRGFAADWLALREPADHASRNKEVQAAFLAHMAELTGEAVIVDMGAGTGSTARALAPAIAKANPGLRQSWVLVDADSLLIDRARQELAGLIGQGIGIEFEQADLADRSALDGYMARADVVTGSALIDLVSAEWLDWAAQAAARHRTALLFALNYSGTEAWSPPHATDQAVLAAFLADQRRDKGFGRALGPDATDYLAQKLSDAFTVTRGTSDWRLGRADQALIEALAAGIAEGIAAHPEPTADAREEWLRSRKIAETVVVGHEDIFARPI</sequence>
<dbReference type="KEGG" id="abaw:D5400_04765"/>
<proteinExistence type="predicted"/>
<gene>
    <name evidence="2" type="ORF">D5400_04765</name>
</gene>
<keyword evidence="2" id="KW-0808">Transferase</keyword>
<dbReference type="Proteomes" id="UP000268192">
    <property type="component" value="Chromosome"/>
</dbReference>
<dbReference type="InterPro" id="IPR029063">
    <property type="entry name" value="SAM-dependent_MTases_sf"/>
</dbReference>
<reference evidence="2 3" key="1">
    <citation type="submission" date="2018-09" db="EMBL/GenBank/DDBJ databases">
        <title>Marinorhizobium profundi gen. nov., sp. nov., isolated from a deep-sea sediment sample from the New Britain Trench and proposal of Marinorhizobiaceae fam. nov. in the order Rhizobiales of the class Alphaproteobacteria.</title>
        <authorList>
            <person name="Cao J."/>
        </authorList>
    </citation>
    <scope>NUCLEOTIDE SEQUENCE [LARGE SCALE GENOMIC DNA]</scope>
    <source>
        <strain evidence="2 3">WS11</strain>
    </source>
</reference>
<keyword evidence="2" id="KW-0489">Methyltransferase</keyword>
<organism evidence="2 3">
    <name type="scientific">Georhizobium profundi</name>
    <dbReference type="NCBI Taxonomy" id="2341112"/>
    <lineage>
        <taxon>Bacteria</taxon>
        <taxon>Pseudomonadati</taxon>
        <taxon>Pseudomonadota</taxon>
        <taxon>Alphaproteobacteria</taxon>
        <taxon>Hyphomicrobiales</taxon>
        <taxon>Rhizobiaceae</taxon>
        <taxon>Georhizobium</taxon>
    </lineage>
</organism>
<protein>
    <submittedName>
        <fullName evidence="2">Class I SAM-dependent methyltransferase</fullName>
    </submittedName>
</protein>
<dbReference type="AlphaFoldDB" id="A0A3Q8XM01"/>
<dbReference type="Gene3D" id="3.40.50.150">
    <property type="entry name" value="Vaccinia Virus protein VP39"/>
    <property type="match status" value="1"/>
</dbReference>